<organism evidence="1 2">
    <name type="scientific">Nannochloropsis salina CCMP1776</name>
    <dbReference type="NCBI Taxonomy" id="1027361"/>
    <lineage>
        <taxon>Eukaryota</taxon>
        <taxon>Sar</taxon>
        <taxon>Stramenopiles</taxon>
        <taxon>Ochrophyta</taxon>
        <taxon>Eustigmatophyceae</taxon>
        <taxon>Eustigmatales</taxon>
        <taxon>Monodopsidaceae</taxon>
        <taxon>Microchloropsis</taxon>
        <taxon>Microchloropsis salina</taxon>
    </lineage>
</organism>
<proteinExistence type="predicted"/>
<evidence type="ECO:0000313" key="2">
    <source>
        <dbReference type="Proteomes" id="UP000355283"/>
    </source>
</evidence>
<dbReference type="EMBL" id="SDOX01000009">
    <property type="protein sequence ID" value="TFJ86334.1"/>
    <property type="molecule type" value="Genomic_DNA"/>
</dbReference>
<accession>A0A4D9D5R5</accession>
<evidence type="ECO:0000313" key="1">
    <source>
        <dbReference type="EMBL" id="TFJ86334.1"/>
    </source>
</evidence>
<comment type="caution">
    <text evidence="1">The sequence shown here is derived from an EMBL/GenBank/DDBJ whole genome shotgun (WGS) entry which is preliminary data.</text>
</comment>
<gene>
    <name evidence="1" type="ORF">NSK_002542</name>
</gene>
<reference evidence="1 2" key="1">
    <citation type="submission" date="2019-01" db="EMBL/GenBank/DDBJ databases">
        <title>Nuclear Genome Assembly of the Microalgal Biofuel strain Nannochloropsis salina CCMP1776.</title>
        <authorList>
            <person name="Hovde B."/>
        </authorList>
    </citation>
    <scope>NUCLEOTIDE SEQUENCE [LARGE SCALE GENOMIC DNA]</scope>
    <source>
        <strain evidence="1 2">CCMP1776</strain>
    </source>
</reference>
<sequence length="91" mass="10287">MYQFALHFLASNINLLPLFGTRTPDVLAEERKVTSYVPFGLSLLSRSSNLKEVESVLLGIYIEIYKKEAQTCTTNLELTFMPDACLSRDLP</sequence>
<protein>
    <submittedName>
        <fullName evidence="1">Uncharacterized protein</fullName>
    </submittedName>
</protein>
<name>A0A4D9D5R5_9STRA</name>
<dbReference type="AlphaFoldDB" id="A0A4D9D5R5"/>
<keyword evidence="2" id="KW-1185">Reference proteome</keyword>
<dbReference type="Proteomes" id="UP000355283">
    <property type="component" value="Unassembled WGS sequence"/>
</dbReference>